<keyword evidence="2" id="KW-1185">Reference proteome</keyword>
<proteinExistence type="predicted"/>
<evidence type="ECO:0000313" key="1">
    <source>
        <dbReference type="EMBL" id="BBX33985.1"/>
    </source>
</evidence>
<dbReference type="Proteomes" id="UP000465622">
    <property type="component" value="Chromosome"/>
</dbReference>
<accession>A0ABM7HTT2</accession>
<protein>
    <submittedName>
        <fullName evidence="1">Uncharacterized protein</fullName>
    </submittedName>
</protein>
<dbReference type="InterPro" id="IPR006311">
    <property type="entry name" value="TAT_signal"/>
</dbReference>
<dbReference type="RefSeq" id="WP_036431972.1">
    <property type="nucleotide sequence ID" value="NZ_BPWM01000018.1"/>
</dbReference>
<name>A0ABM7HTT2_MYCME</name>
<reference evidence="1 2" key="1">
    <citation type="journal article" date="2019" name="Emerg. Microbes Infect.">
        <title>Comprehensive subspecies identification of 175 nontuberculous mycobacteria species based on 7547 genomic profiles.</title>
        <authorList>
            <person name="Matsumoto Y."/>
            <person name="Kinjo T."/>
            <person name="Motooka D."/>
            <person name="Nabeya D."/>
            <person name="Jung N."/>
            <person name="Uechi K."/>
            <person name="Horii T."/>
            <person name="Iida T."/>
            <person name="Fujita J."/>
            <person name="Nakamura S."/>
        </authorList>
    </citation>
    <scope>NUCLEOTIDE SEQUENCE [LARGE SCALE GENOMIC DNA]</scope>
    <source>
        <strain evidence="1 2">JCM 12375</strain>
    </source>
</reference>
<organism evidence="1 2">
    <name type="scientific">Mycolicibacterium mageritense</name>
    <name type="common">Mycobacterium mageritense</name>
    <dbReference type="NCBI Taxonomy" id="53462"/>
    <lineage>
        <taxon>Bacteria</taxon>
        <taxon>Bacillati</taxon>
        <taxon>Actinomycetota</taxon>
        <taxon>Actinomycetes</taxon>
        <taxon>Mycobacteriales</taxon>
        <taxon>Mycobacteriaceae</taxon>
        <taxon>Mycolicibacterium</taxon>
    </lineage>
</organism>
<evidence type="ECO:0000313" key="2">
    <source>
        <dbReference type="Proteomes" id="UP000465622"/>
    </source>
</evidence>
<dbReference type="EMBL" id="AP022567">
    <property type="protein sequence ID" value="BBX33985.1"/>
    <property type="molecule type" value="Genomic_DNA"/>
</dbReference>
<gene>
    <name evidence="1" type="ORF">MMAGJ_32670</name>
</gene>
<dbReference type="PROSITE" id="PS51318">
    <property type="entry name" value="TAT"/>
    <property type="match status" value="1"/>
</dbReference>
<sequence length="185" mass="19822">MARLMNRRAALAGLGALAAAGVLGVGYVIRTIAAAPTSDFQAADGPRDGGMMGIGTADMQLYRAMFARHKEIRRTVEEIPGGVRTTTESSSPDLAAQLQIHVSGMYTRMGQGSEVMCMSQSLPILFRHATGYRRQLTITRTGVIAEETADDPDLIRAIREHAREVSGFVRDGMPAMMHGMMGPAG</sequence>